<sequence length="133" mass="15598">MLTHNDPMQHYRLEKERLKSCPAEKDLGVLVDSQLDISQQCAQVSKTNGILDCITNSVACRTREVIVLLYSALVRLHLKSYVHLWTHHFKKMLDHVQRRATKLVKGLEHTFYEKLMRELQCLAWRTLFFSTTT</sequence>
<evidence type="ECO:0000313" key="2">
    <source>
        <dbReference type="Proteomes" id="UP001145742"/>
    </source>
</evidence>
<proteinExistence type="predicted"/>
<dbReference type="Proteomes" id="UP001145742">
    <property type="component" value="Unassembled WGS sequence"/>
</dbReference>
<accession>A0ABQ9DVZ4</accession>
<keyword evidence="2" id="KW-1185">Reference proteome</keyword>
<organism evidence="1 2">
    <name type="scientific">Willisornis vidua</name>
    <name type="common">Xingu scale-backed antbird</name>
    <dbReference type="NCBI Taxonomy" id="1566151"/>
    <lineage>
        <taxon>Eukaryota</taxon>
        <taxon>Metazoa</taxon>
        <taxon>Chordata</taxon>
        <taxon>Craniata</taxon>
        <taxon>Vertebrata</taxon>
        <taxon>Euteleostomi</taxon>
        <taxon>Archelosauria</taxon>
        <taxon>Archosauria</taxon>
        <taxon>Dinosauria</taxon>
        <taxon>Saurischia</taxon>
        <taxon>Theropoda</taxon>
        <taxon>Coelurosauria</taxon>
        <taxon>Aves</taxon>
        <taxon>Neognathae</taxon>
        <taxon>Neoaves</taxon>
        <taxon>Telluraves</taxon>
        <taxon>Australaves</taxon>
        <taxon>Passeriformes</taxon>
        <taxon>Thamnophilidae</taxon>
        <taxon>Willisornis</taxon>
    </lineage>
</organism>
<evidence type="ECO:0000313" key="1">
    <source>
        <dbReference type="EMBL" id="KAJ7426352.1"/>
    </source>
</evidence>
<comment type="caution">
    <text evidence="1">The sequence shown here is derived from an EMBL/GenBank/DDBJ whole genome shotgun (WGS) entry which is preliminary data.</text>
</comment>
<gene>
    <name evidence="1" type="ORF">WISP_16804</name>
</gene>
<reference evidence="1" key="1">
    <citation type="submission" date="2019-10" db="EMBL/GenBank/DDBJ databases">
        <authorList>
            <person name="Soares A.E.R."/>
            <person name="Aleixo A."/>
            <person name="Schneider P."/>
            <person name="Miyaki C.Y."/>
            <person name="Schneider M.P."/>
            <person name="Mello C."/>
            <person name="Vasconcelos A.T.R."/>
        </authorList>
    </citation>
    <scope>NUCLEOTIDE SEQUENCE</scope>
    <source>
        <tissue evidence="1">Muscle</tissue>
    </source>
</reference>
<dbReference type="EMBL" id="WHWB01032224">
    <property type="protein sequence ID" value="KAJ7426352.1"/>
    <property type="molecule type" value="Genomic_DNA"/>
</dbReference>
<name>A0ABQ9DVZ4_9PASS</name>
<protein>
    <submittedName>
        <fullName evidence="1">Uncharacterized protein</fullName>
    </submittedName>
</protein>
<dbReference type="PANTHER" id="PTHR33332">
    <property type="entry name" value="REVERSE TRANSCRIPTASE DOMAIN-CONTAINING PROTEIN"/>
    <property type="match status" value="1"/>
</dbReference>